<dbReference type="AlphaFoldDB" id="F4Q642"/>
<dbReference type="KEGG" id="dfa:DFA_07606"/>
<dbReference type="Proteomes" id="UP000007797">
    <property type="component" value="Unassembled WGS sequence"/>
</dbReference>
<feature type="region of interest" description="Disordered" evidence="11">
    <location>
        <begin position="306"/>
        <end position="328"/>
    </location>
</feature>
<reference evidence="14" key="1">
    <citation type="journal article" date="2011" name="Genome Res.">
        <title>Phylogeny-wide analysis of social amoeba genomes highlights ancient origins for complex intercellular communication.</title>
        <authorList>
            <person name="Heidel A.J."/>
            <person name="Lawal H.M."/>
            <person name="Felder M."/>
            <person name="Schilde C."/>
            <person name="Helps N.R."/>
            <person name="Tunggal B."/>
            <person name="Rivero F."/>
            <person name="John U."/>
            <person name="Schleicher M."/>
            <person name="Eichinger L."/>
            <person name="Platzer M."/>
            <person name="Noegel A.A."/>
            <person name="Schaap P."/>
            <person name="Gloeckner G."/>
        </authorList>
    </citation>
    <scope>NUCLEOTIDE SEQUENCE [LARGE SCALE GENOMIC DNA]</scope>
    <source>
        <strain evidence="14">SH3</strain>
    </source>
</reference>
<organism evidence="13 14">
    <name type="scientific">Cavenderia fasciculata</name>
    <name type="common">Slime mold</name>
    <name type="synonym">Dictyostelium fasciculatum</name>
    <dbReference type="NCBI Taxonomy" id="261658"/>
    <lineage>
        <taxon>Eukaryota</taxon>
        <taxon>Amoebozoa</taxon>
        <taxon>Evosea</taxon>
        <taxon>Eumycetozoa</taxon>
        <taxon>Dictyostelia</taxon>
        <taxon>Acytosteliales</taxon>
        <taxon>Cavenderiaceae</taxon>
        <taxon>Cavenderia</taxon>
    </lineage>
</organism>
<evidence type="ECO:0000256" key="6">
    <source>
        <dbReference type="ARBA" id="ARBA00022777"/>
    </source>
</evidence>
<dbReference type="PANTHER" id="PTHR46485">
    <property type="entry name" value="LIM DOMAIN KINASE 1"/>
    <property type="match status" value="1"/>
</dbReference>
<dbReference type="OrthoDB" id="18172at2759"/>
<feature type="compositionally biased region" description="Low complexity" evidence="11">
    <location>
        <begin position="317"/>
        <end position="328"/>
    </location>
</feature>
<comment type="similarity">
    <text evidence="1">Belongs to the protein kinase superfamily. TKL Ser/Thr protein kinase family.</text>
</comment>
<dbReference type="Pfam" id="PF07714">
    <property type="entry name" value="PK_Tyr_Ser-Thr"/>
    <property type="match status" value="1"/>
</dbReference>
<protein>
    <recommendedName>
        <fullName evidence="2">non-specific serine/threonine protein kinase</fullName>
        <ecNumber evidence="2">2.7.11.1</ecNumber>
    </recommendedName>
</protein>
<evidence type="ECO:0000256" key="4">
    <source>
        <dbReference type="ARBA" id="ARBA00022679"/>
    </source>
</evidence>
<dbReference type="SMART" id="SM00220">
    <property type="entry name" value="S_TKc"/>
    <property type="match status" value="1"/>
</dbReference>
<evidence type="ECO:0000256" key="5">
    <source>
        <dbReference type="ARBA" id="ARBA00022741"/>
    </source>
</evidence>
<feature type="compositionally biased region" description="Polar residues" evidence="11">
    <location>
        <begin position="532"/>
        <end position="541"/>
    </location>
</feature>
<feature type="binding site" evidence="10">
    <location>
        <position position="65"/>
    </location>
    <ligand>
        <name>ATP</name>
        <dbReference type="ChEBI" id="CHEBI:30616"/>
    </ligand>
</feature>
<feature type="compositionally biased region" description="Polar residues" evidence="11">
    <location>
        <begin position="434"/>
        <end position="447"/>
    </location>
</feature>
<dbReference type="CDD" id="cd13999">
    <property type="entry name" value="STKc_MAP3K-like"/>
    <property type="match status" value="1"/>
</dbReference>
<evidence type="ECO:0000256" key="7">
    <source>
        <dbReference type="ARBA" id="ARBA00022840"/>
    </source>
</evidence>
<evidence type="ECO:0000259" key="12">
    <source>
        <dbReference type="PROSITE" id="PS50011"/>
    </source>
</evidence>
<dbReference type="PROSITE" id="PS00107">
    <property type="entry name" value="PROTEIN_KINASE_ATP"/>
    <property type="match status" value="1"/>
</dbReference>
<evidence type="ECO:0000256" key="2">
    <source>
        <dbReference type="ARBA" id="ARBA00012513"/>
    </source>
</evidence>
<dbReference type="GO" id="GO:0004674">
    <property type="term" value="F:protein serine/threonine kinase activity"/>
    <property type="evidence" value="ECO:0007669"/>
    <property type="project" value="UniProtKB-KW"/>
</dbReference>
<accession>F4Q642</accession>
<keyword evidence="3" id="KW-0723">Serine/threonine-protein kinase</keyword>
<dbReference type="FunFam" id="3.30.200.20:FF:000180">
    <property type="entry name" value="serine/threonine-protein kinase STY46-like"/>
    <property type="match status" value="1"/>
</dbReference>
<evidence type="ECO:0000256" key="3">
    <source>
        <dbReference type="ARBA" id="ARBA00022527"/>
    </source>
</evidence>
<dbReference type="InterPro" id="IPR001245">
    <property type="entry name" value="Ser-Thr/Tyr_kinase_cat_dom"/>
</dbReference>
<proteinExistence type="inferred from homology"/>
<dbReference type="Gene3D" id="3.30.200.20">
    <property type="entry name" value="Phosphorylase Kinase, domain 1"/>
    <property type="match status" value="1"/>
</dbReference>
<feature type="compositionally biased region" description="Basic residues" evidence="11">
    <location>
        <begin position="549"/>
        <end position="563"/>
    </location>
</feature>
<dbReference type="InterPro" id="IPR050940">
    <property type="entry name" value="Actin_reg-Ser/Thr_kinase"/>
</dbReference>
<feature type="domain" description="Protein kinase" evidence="12">
    <location>
        <begin position="38"/>
        <end position="304"/>
    </location>
</feature>
<dbReference type="RefSeq" id="XP_004355102.1">
    <property type="nucleotide sequence ID" value="XM_004355050.1"/>
</dbReference>
<dbReference type="InterPro" id="IPR000719">
    <property type="entry name" value="Prot_kinase_dom"/>
</dbReference>
<evidence type="ECO:0000313" key="13">
    <source>
        <dbReference type="EMBL" id="EGG16628.1"/>
    </source>
</evidence>
<feature type="compositionally biased region" description="Low complexity" evidence="11">
    <location>
        <begin position="398"/>
        <end position="433"/>
    </location>
</feature>
<keyword evidence="4" id="KW-0808">Transferase</keyword>
<keyword evidence="14" id="KW-1185">Reference proteome</keyword>
<feature type="region of interest" description="Disordered" evidence="11">
    <location>
        <begin position="391"/>
        <end position="449"/>
    </location>
</feature>
<gene>
    <name evidence="13" type="ORF">DFA_07606</name>
</gene>
<dbReference type="PROSITE" id="PS50011">
    <property type="entry name" value="PROTEIN_KINASE_DOM"/>
    <property type="match status" value="1"/>
</dbReference>
<dbReference type="SUPFAM" id="SSF56112">
    <property type="entry name" value="Protein kinase-like (PK-like)"/>
    <property type="match status" value="1"/>
</dbReference>
<keyword evidence="6 13" id="KW-0418">Kinase</keyword>
<dbReference type="PRINTS" id="PR00109">
    <property type="entry name" value="TYRKINASE"/>
</dbReference>
<evidence type="ECO:0000256" key="10">
    <source>
        <dbReference type="PROSITE-ProRule" id="PRU10141"/>
    </source>
</evidence>
<evidence type="ECO:0000256" key="9">
    <source>
        <dbReference type="ARBA" id="ARBA00048679"/>
    </source>
</evidence>
<evidence type="ECO:0000256" key="1">
    <source>
        <dbReference type="ARBA" id="ARBA00005843"/>
    </source>
</evidence>
<evidence type="ECO:0000256" key="8">
    <source>
        <dbReference type="ARBA" id="ARBA00047899"/>
    </source>
</evidence>
<evidence type="ECO:0000256" key="11">
    <source>
        <dbReference type="SAM" id="MobiDB-lite"/>
    </source>
</evidence>
<dbReference type="InterPro" id="IPR017441">
    <property type="entry name" value="Protein_kinase_ATP_BS"/>
</dbReference>
<dbReference type="GO" id="GO:0005524">
    <property type="term" value="F:ATP binding"/>
    <property type="evidence" value="ECO:0007669"/>
    <property type="project" value="UniProtKB-UniRule"/>
</dbReference>
<keyword evidence="7 10" id="KW-0067">ATP-binding</keyword>
<dbReference type="Gene3D" id="1.10.510.10">
    <property type="entry name" value="Transferase(Phosphotransferase) domain 1"/>
    <property type="match status" value="1"/>
</dbReference>
<comment type="catalytic activity">
    <reaction evidence="9">
        <text>L-seryl-[protein] + ATP = O-phospho-L-seryl-[protein] + ADP + H(+)</text>
        <dbReference type="Rhea" id="RHEA:17989"/>
        <dbReference type="Rhea" id="RHEA-COMP:9863"/>
        <dbReference type="Rhea" id="RHEA-COMP:11604"/>
        <dbReference type="ChEBI" id="CHEBI:15378"/>
        <dbReference type="ChEBI" id="CHEBI:29999"/>
        <dbReference type="ChEBI" id="CHEBI:30616"/>
        <dbReference type="ChEBI" id="CHEBI:83421"/>
        <dbReference type="ChEBI" id="CHEBI:456216"/>
        <dbReference type="EC" id="2.7.11.1"/>
    </reaction>
</comment>
<dbReference type="InterPro" id="IPR011009">
    <property type="entry name" value="Kinase-like_dom_sf"/>
</dbReference>
<comment type="catalytic activity">
    <reaction evidence="8">
        <text>L-threonyl-[protein] + ATP = O-phospho-L-threonyl-[protein] + ADP + H(+)</text>
        <dbReference type="Rhea" id="RHEA:46608"/>
        <dbReference type="Rhea" id="RHEA-COMP:11060"/>
        <dbReference type="Rhea" id="RHEA-COMP:11605"/>
        <dbReference type="ChEBI" id="CHEBI:15378"/>
        <dbReference type="ChEBI" id="CHEBI:30013"/>
        <dbReference type="ChEBI" id="CHEBI:30616"/>
        <dbReference type="ChEBI" id="CHEBI:61977"/>
        <dbReference type="ChEBI" id="CHEBI:456216"/>
        <dbReference type="EC" id="2.7.11.1"/>
    </reaction>
</comment>
<dbReference type="OMA" id="ELICGTR"/>
<dbReference type="GeneID" id="14869685"/>
<dbReference type="STRING" id="1054147.F4Q642"/>
<feature type="compositionally biased region" description="Low complexity" evidence="11">
    <location>
        <begin position="508"/>
        <end position="529"/>
    </location>
</feature>
<dbReference type="EMBL" id="GL883021">
    <property type="protein sequence ID" value="EGG16628.1"/>
    <property type="molecule type" value="Genomic_DNA"/>
</dbReference>
<dbReference type="EC" id="2.7.11.1" evidence="2"/>
<sequence>MVTTTTTATTTTATNNIEGLPSNDVDLFNIDYSDLLILEDQTEVGRGSFGKVLKASYFGTTVAVKVLHSLVTSDPDYNKFMQREIRILKGMRHPNIVMYIGGCIHQDRHMIVTEYIGGGDLHQVLKTRPQDLTWQTKIKIALDIASAFSYLHSKQIIFRDLKAKNILIEEAGGSIIRAKICDFGFARHLETKQSRNLTLCGTEITMAPEVIVGDTYDETCDIYSYGILLYELICGTRTVKNELKRTPEKSFDLDLDLADSYASSTCPKALLELARICCSYDPKKRPNFKTITMGLTDLSSKPLASLPVKGGQSPRTSNNNNNNKSLNNIKFENTDSVIYNGPSGTINSMTNIGGDGQGTVQYNSVIINHDVETKKFPQEALVDYGGKRNKIMNPSFFSPPSSSTTTSTSSSTTNTSTTTTTSTDSSSNESTTSVVVQPPNNTTIPNNKQEKKLLFADDCSTESGSPPSTLFTSMTISEIRYREPSVFENPDDIIQMKRRFLSSPNLPSLGQQDTTQTSTDSSTATSGLANSWHPTTGNSTPNNNNINNGKKKKGRKQKKKRGQ</sequence>
<keyword evidence="5 10" id="KW-0547">Nucleotide-binding</keyword>
<feature type="region of interest" description="Disordered" evidence="11">
    <location>
        <begin position="503"/>
        <end position="563"/>
    </location>
</feature>
<name>F4Q642_CACFS</name>
<evidence type="ECO:0000313" key="14">
    <source>
        <dbReference type="Proteomes" id="UP000007797"/>
    </source>
</evidence>
<dbReference type="PANTHER" id="PTHR46485:SF5">
    <property type="entry name" value="CENTER DIVIDER, ISOFORM A"/>
    <property type="match status" value="1"/>
</dbReference>